<dbReference type="KEGG" id="cci:CC1G_06460"/>
<dbReference type="VEuPathDB" id="FungiDB:CC1G_06460"/>
<gene>
    <name evidence="3" type="ORF">CC1G_06460</name>
</gene>
<proteinExistence type="predicted"/>
<keyword evidence="4" id="KW-1185">Reference proteome</keyword>
<keyword evidence="1" id="KW-0472">Membrane</keyword>
<dbReference type="InParanoid" id="A8NN66"/>
<dbReference type="AlphaFoldDB" id="A8NN66"/>
<name>A8NN66_COPC7</name>
<protein>
    <submittedName>
        <fullName evidence="3">Uncharacterized protein</fullName>
    </submittedName>
</protein>
<keyword evidence="2" id="KW-0732">Signal</keyword>
<comment type="caution">
    <text evidence="3">The sequence shown here is derived from an EMBL/GenBank/DDBJ whole genome shotgun (WGS) entry which is preliminary data.</text>
</comment>
<evidence type="ECO:0000256" key="2">
    <source>
        <dbReference type="SAM" id="SignalP"/>
    </source>
</evidence>
<sequence length="211" mass="23376">MVHVSAKLLLAALAASPAFAAPLLQEATDEQFARDYSDFDFEARDFYDDLDVREPVSKGLWSFGKKAFTAFSGAATLGSLMAPLFSKKKKDEKKKRSFVDDYEVDAREFFEDELEARMFDGNFEYLVVRDSEDGSYHLVARAPINPASLLKIGKVIGKGIGAIKKHSKWAIPAIGGAGFGVGALARKKSEKRSFDEDLDTRMYLGNIDELD</sequence>
<accession>A8NN66</accession>
<dbReference type="EMBL" id="AACS02000012">
    <property type="protein sequence ID" value="EAU86699.1"/>
    <property type="molecule type" value="Genomic_DNA"/>
</dbReference>
<evidence type="ECO:0000313" key="3">
    <source>
        <dbReference type="EMBL" id="EAU86699.1"/>
    </source>
</evidence>
<feature type="transmembrane region" description="Helical" evidence="1">
    <location>
        <begin position="67"/>
        <end position="86"/>
    </location>
</feature>
<evidence type="ECO:0000256" key="1">
    <source>
        <dbReference type="SAM" id="Phobius"/>
    </source>
</evidence>
<feature type="signal peptide" evidence="2">
    <location>
        <begin position="1"/>
        <end position="20"/>
    </location>
</feature>
<dbReference type="GeneID" id="6011583"/>
<feature type="chain" id="PRO_5002727299" evidence="2">
    <location>
        <begin position="21"/>
        <end position="211"/>
    </location>
</feature>
<keyword evidence="1" id="KW-0812">Transmembrane</keyword>
<dbReference type="Proteomes" id="UP000001861">
    <property type="component" value="Unassembled WGS sequence"/>
</dbReference>
<organism evidence="3 4">
    <name type="scientific">Coprinopsis cinerea (strain Okayama-7 / 130 / ATCC MYA-4618 / FGSC 9003)</name>
    <name type="common">Inky cap fungus</name>
    <name type="synonym">Hormographiella aspergillata</name>
    <dbReference type="NCBI Taxonomy" id="240176"/>
    <lineage>
        <taxon>Eukaryota</taxon>
        <taxon>Fungi</taxon>
        <taxon>Dikarya</taxon>
        <taxon>Basidiomycota</taxon>
        <taxon>Agaricomycotina</taxon>
        <taxon>Agaricomycetes</taxon>
        <taxon>Agaricomycetidae</taxon>
        <taxon>Agaricales</taxon>
        <taxon>Agaricineae</taxon>
        <taxon>Psathyrellaceae</taxon>
        <taxon>Coprinopsis</taxon>
    </lineage>
</organism>
<dbReference type="RefSeq" id="XP_001835057.1">
    <property type="nucleotide sequence ID" value="XM_001835005.2"/>
</dbReference>
<reference evidence="3 4" key="1">
    <citation type="journal article" date="2010" name="Proc. Natl. Acad. Sci. U.S.A.">
        <title>Insights into evolution of multicellular fungi from the assembled chromosomes of the mushroom Coprinopsis cinerea (Coprinus cinereus).</title>
        <authorList>
            <person name="Stajich J.E."/>
            <person name="Wilke S.K."/>
            <person name="Ahren D."/>
            <person name="Au C.H."/>
            <person name="Birren B.W."/>
            <person name="Borodovsky M."/>
            <person name="Burns C."/>
            <person name="Canback B."/>
            <person name="Casselton L.A."/>
            <person name="Cheng C.K."/>
            <person name="Deng J."/>
            <person name="Dietrich F.S."/>
            <person name="Fargo D.C."/>
            <person name="Farman M.L."/>
            <person name="Gathman A.C."/>
            <person name="Goldberg J."/>
            <person name="Guigo R."/>
            <person name="Hoegger P.J."/>
            <person name="Hooker J.B."/>
            <person name="Huggins A."/>
            <person name="James T.Y."/>
            <person name="Kamada T."/>
            <person name="Kilaru S."/>
            <person name="Kodira C."/>
            <person name="Kues U."/>
            <person name="Kupfer D."/>
            <person name="Kwan H.S."/>
            <person name="Lomsadze A."/>
            <person name="Li W."/>
            <person name="Lilly W.W."/>
            <person name="Ma L.J."/>
            <person name="Mackey A.J."/>
            <person name="Manning G."/>
            <person name="Martin F."/>
            <person name="Muraguchi H."/>
            <person name="Natvig D.O."/>
            <person name="Palmerini H."/>
            <person name="Ramesh M.A."/>
            <person name="Rehmeyer C.J."/>
            <person name="Roe B.A."/>
            <person name="Shenoy N."/>
            <person name="Stanke M."/>
            <person name="Ter-Hovhannisyan V."/>
            <person name="Tunlid A."/>
            <person name="Velagapudi R."/>
            <person name="Vision T.J."/>
            <person name="Zeng Q."/>
            <person name="Zolan M.E."/>
            <person name="Pukkila P.J."/>
        </authorList>
    </citation>
    <scope>NUCLEOTIDE SEQUENCE [LARGE SCALE GENOMIC DNA]</scope>
    <source>
        <strain evidence="4">Okayama-7 / 130 / ATCC MYA-4618 / FGSC 9003</strain>
    </source>
</reference>
<evidence type="ECO:0000313" key="4">
    <source>
        <dbReference type="Proteomes" id="UP000001861"/>
    </source>
</evidence>
<keyword evidence="1" id="KW-1133">Transmembrane helix</keyword>